<keyword evidence="4" id="KW-0150">Chloroplast</keyword>
<feature type="signal peptide" evidence="9">
    <location>
        <begin position="1"/>
        <end position="19"/>
    </location>
</feature>
<proteinExistence type="inferred from homology"/>
<comment type="function">
    <text evidence="1">The light-harvesting complex (LHC) functions as a light receptor, it captures and delivers excitation energy to photosystems with which it is closely associated. Energy is transferred from the carotenoid and chlorophyll C (or B) to chlorophyll A and the photosynthetic reaction centers where it is used to synthesize ATP and reducing power.</text>
</comment>
<name>A0A6U3X5N1_9STRA</name>
<comment type="similarity">
    <text evidence="3">Belongs to the fucoxanthin chlorophyll protein family.</text>
</comment>
<feature type="binding site" evidence="8">
    <location>
        <position position="79"/>
    </location>
    <ligand>
        <name>chlorophyll a</name>
        <dbReference type="ChEBI" id="CHEBI:58416"/>
        <label>1</label>
    </ligand>
</feature>
<dbReference type="InterPro" id="IPR001344">
    <property type="entry name" value="Chloro_AB-bd_pln"/>
</dbReference>
<keyword evidence="9" id="KW-0732">Signal</keyword>
<evidence type="ECO:0000256" key="1">
    <source>
        <dbReference type="ARBA" id="ARBA00004022"/>
    </source>
</evidence>
<accession>A0A6U3X5N1</accession>
<dbReference type="AlphaFoldDB" id="A0A6U3X5N1"/>
<feature type="chain" id="PRO_5030160247" description="Plastid light harvesting protein" evidence="9">
    <location>
        <begin position="20"/>
        <end position="203"/>
    </location>
</feature>
<evidence type="ECO:0000256" key="9">
    <source>
        <dbReference type="SAM" id="SignalP"/>
    </source>
</evidence>
<keyword evidence="8" id="KW-0157">Chromophore</keyword>
<keyword evidence="8" id="KW-0148">Chlorophyll</keyword>
<keyword evidence="5" id="KW-0602">Photosynthesis</keyword>
<comment type="subcellular location">
    <subcellularLocation>
        <location evidence="2">Plastid</location>
        <location evidence="2">Chloroplast</location>
    </subcellularLocation>
</comment>
<feature type="binding site" evidence="8">
    <location>
        <position position="182"/>
    </location>
    <ligand>
        <name>chlorophyll a</name>
        <dbReference type="ChEBI" id="CHEBI:58416"/>
        <label>1</label>
    </ligand>
</feature>
<evidence type="ECO:0000313" key="10">
    <source>
        <dbReference type="EMBL" id="CAD9343931.1"/>
    </source>
</evidence>
<reference evidence="10" key="1">
    <citation type="submission" date="2021-01" db="EMBL/GenBank/DDBJ databases">
        <authorList>
            <person name="Corre E."/>
            <person name="Pelletier E."/>
            <person name="Niang G."/>
            <person name="Scheremetjew M."/>
            <person name="Finn R."/>
            <person name="Kale V."/>
            <person name="Holt S."/>
            <person name="Cochrane G."/>
            <person name="Meng A."/>
            <person name="Brown T."/>
            <person name="Cohen L."/>
        </authorList>
    </citation>
    <scope>NUCLEOTIDE SEQUENCE</scope>
    <source>
        <strain evidence="10">Pop2</strain>
    </source>
</reference>
<feature type="binding site" evidence="8">
    <location>
        <position position="177"/>
    </location>
    <ligand>
        <name>chlorophyll a</name>
        <dbReference type="ChEBI" id="CHEBI:58416"/>
        <label>1</label>
    </ligand>
</feature>
<evidence type="ECO:0000256" key="7">
    <source>
        <dbReference type="ARBA" id="ARBA00023243"/>
    </source>
</evidence>
<evidence type="ECO:0000256" key="4">
    <source>
        <dbReference type="ARBA" id="ARBA00022528"/>
    </source>
</evidence>
<keyword evidence="6" id="KW-0934">Plastid</keyword>
<dbReference type="GO" id="GO:0016168">
    <property type="term" value="F:chlorophyll binding"/>
    <property type="evidence" value="ECO:0007669"/>
    <property type="project" value="UniProtKB-KW"/>
</dbReference>
<dbReference type="Pfam" id="PF00504">
    <property type="entry name" value="Chloroa_b-bind"/>
    <property type="match status" value="1"/>
</dbReference>
<dbReference type="GO" id="GO:0016020">
    <property type="term" value="C:membrane"/>
    <property type="evidence" value="ECO:0007669"/>
    <property type="project" value="InterPro"/>
</dbReference>
<protein>
    <recommendedName>
        <fullName evidence="11">Plastid light harvesting protein</fullName>
    </recommendedName>
</protein>
<dbReference type="EMBL" id="HBGN01027993">
    <property type="protein sequence ID" value="CAD9343931.1"/>
    <property type="molecule type" value="Transcribed_RNA"/>
</dbReference>
<evidence type="ECO:0000256" key="2">
    <source>
        <dbReference type="ARBA" id="ARBA00004229"/>
    </source>
</evidence>
<evidence type="ECO:0000256" key="6">
    <source>
        <dbReference type="ARBA" id="ARBA00022640"/>
    </source>
</evidence>
<dbReference type="PANTHER" id="PTHR21649">
    <property type="entry name" value="CHLOROPHYLL A/B BINDING PROTEIN"/>
    <property type="match status" value="1"/>
</dbReference>
<evidence type="ECO:0000256" key="5">
    <source>
        <dbReference type="ARBA" id="ARBA00022531"/>
    </source>
</evidence>
<evidence type="ECO:0000256" key="8">
    <source>
        <dbReference type="PIRSR" id="PIRSR601344-1"/>
    </source>
</evidence>
<gene>
    <name evidence="10" type="ORF">DBRI1063_LOCUS18094</name>
</gene>
<feature type="binding site" description="axial binding residue" evidence="8">
    <location>
        <position position="114"/>
    </location>
    <ligand>
        <name>chlorophyll b</name>
        <dbReference type="ChEBI" id="CHEBI:61721"/>
        <label>1</label>
    </ligand>
    <ligandPart>
        <name>Mg</name>
        <dbReference type="ChEBI" id="CHEBI:25107"/>
    </ligandPart>
</feature>
<evidence type="ECO:0008006" key="11">
    <source>
        <dbReference type="Google" id="ProtNLM"/>
    </source>
</evidence>
<organism evidence="10">
    <name type="scientific">Ditylum brightwellii</name>
    <dbReference type="NCBI Taxonomy" id="49249"/>
    <lineage>
        <taxon>Eukaryota</taxon>
        <taxon>Sar</taxon>
        <taxon>Stramenopiles</taxon>
        <taxon>Ochrophyta</taxon>
        <taxon>Bacillariophyta</taxon>
        <taxon>Mediophyceae</taxon>
        <taxon>Lithodesmiophycidae</taxon>
        <taxon>Lithodesmiales</taxon>
        <taxon>Lithodesmiaceae</taxon>
        <taxon>Ditylum</taxon>
    </lineage>
</organism>
<evidence type="ECO:0000256" key="3">
    <source>
        <dbReference type="ARBA" id="ARBA00005933"/>
    </source>
</evidence>
<feature type="binding site" evidence="8">
    <location>
        <position position="76"/>
    </location>
    <ligand>
        <name>chlorophyll a</name>
        <dbReference type="ChEBI" id="CHEBI:58416"/>
        <label>1</label>
    </ligand>
</feature>
<feature type="binding site" evidence="8">
    <location>
        <position position="64"/>
    </location>
    <ligand>
        <name>chlorophyll a</name>
        <dbReference type="ChEBI" id="CHEBI:58416"/>
        <label>1</label>
    </ligand>
</feature>
<sequence>MVKLTSCLAAAALAGSASAFAPASSGRSTTSLNAEMSKSLPFIMAPKNTAGWVGDVGFDPMGFSDNFDMKWLREAEIKHGRSSMLATLGFVVQQFVTIPGYTHVDDSNLAPTSVGASAMLQIVLWMGVLEFWSNKGNVTMETMFSDPERVPGDLGFDPMGLSVGKSQEEKDKLALQELKNGRLAMLAIGGMIHHNWVTGEPLF</sequence>
<feature type="binding site" evidence="8">
    <location>
        <position position="180"/>
    </location>
    <ligand>
        <name>chlorophyll a</name>
        <dbReference type="ChEBI" id="CHEBI:58416"/>
        <label>1</label>
    </ligand>
</feature>
<dbReference type="InterPro" id="IPR022796">
    <property type="entry name" value="Chloroa_b-bind"/>
</dbReference>
<keyword evidence="7" id="KW-0437">Light-harvesting polypeptide</keyword>
<feature type="binding site" description="axial binding residue" evidence="8">
    <location>
        <position position="81"/>
    </location>
    <ligand>
        <name>chlorophyll b</name>
        <dbReference type="ChEBI" id="CHEBI:61721"/>
        <label>1</label>
    </ligand>
    <ligandPart>
        <name>Mg</name>
        <dbReference type="ChEBI" id="CHEBI:25107"/>
    </ligandPart>
</feature>
<dbReference type="GO" id="GO:0030076">
    <property type="term" value="C:light-harvesting complex"/>
    <property type="evidence" value="ECO:0007669"/>
    <property type="project" value="UniProtKB-KW"/>
</dbReference>
<dbReference type="SUPFAM" id="SSF103511">
    <property type="entry name" value="Chlorophyll a-b binding protein"/>
    <property type="match status" value="1"/>
</dbReference>
<dbReference type="GO" id="GO:0009507">
    <property type="term" value="C:chloroplast"/>
    <property type="evidence" value="ECO:0007669"/>
    <property type="project" value="UniProtKB-SubCell"/>
</dbReference>
<dbReference type="Gene3D" id="1.10.3460.10">
    <property type="entry name" value="Chlorophyll a/b binding protein domain"/>
    <property type="match status" value="1"/>
</dbReference>
<dbReference type="GO" id="GO:0009765">
    <property type="term" value="P:photosynthesis, light harvesting"/>
    <property type="evidence" value="ECO:0007669"/>
    <property type="project" value="InterPro"/>
</dbReference>